<dbReference type="PROSITE" id="PS51257">
    <property type="entry name" value="PROKAR_LIPOPROTEIN"/>
    <property type="match status" value="1"/>
</dbReference>
<keyword evidence="2" id="KW-1185">Reference proteome</keyword>
<gene>
    <name evidence="1" type="ORF">BXY80_2397</name>
</gene>
<dbReference type="Proteomes" id="UP000284892">
    <property type="component" value="Unassembled WGS sequence"/>
</dbReference>
<organism evidence="1 2">
    <name type="scientific">Ichthyenterobacterium magnum</name>
    <dbReference type="NCBI Taxonomy" id="1230530"/>
    <lineage>
        <taxon>Bacteria</taxon>
        <taxon>Pseudomonadati</taxon>
        <taxon>Bacteroidota</taxon>
        <taxon>Flavobacteriia</taxon>
        <taxon>Flavobacteriales</taxon>
        <taxon>Flavobacteriaceae</taxon>
        <taxon>Ichthyenterobacterium</taxon>
    </lineage>
</organism>
<evidence type="ECO:0000313" key="1">
    <source>
        <dbReference type="EMBL" id="RKE91965.1"/>
    </source>
</evidence>
<evidence type="ECO:0000313" key="2">
    <source>
        <dbReference type="Proteomes" id="UP000284892"/>
    </source>
</evidence>
<dbReference type="OrthoDB" id="976022at2"/>
<reference evidence="1 2" key="1">
    <citation type="submission" date="2018-09" db="EMBL/GenBank/DDBJ databases">
        <title>Genomic Encyclopedia of Archaeal and Bacterial Type Strains, Phase II (KMG-II): from individual species to whole genera.</title>
        <authorList>
            <person name="Goeker M."/>
        </authorList>
    </citation>
    <scope>NUCLEOTIDE SEQUENCE [LARGE SCALE GENOMIC DNA]</scope>
    <source>
        <strain evidence="1 2">DSM 26283</strain>
    </source>
</reference>
<dbReference type="NCBIfam" id="TIGR03514">
    <property type="entry name" value="GldB_lipo"/>
    <property type="match status" value="1"/>
</dbReference>
<sequence length="319" mass="37443">MKRIGVLLVLIIVLASCKTDSQLEKDISKIDIDFTVERFDKAFSKAKPEDLKNLKKTFPFLFSKRVPDSVWIERMNDTLQQQLASEVDKGFGNLKDVEEEINDLFQHIKYYDKAFRVPRIVTLTSDVDYRNKVIVTDTIVLIALDTYLGTDHEFYSRFPQFVSQNMKSSQIVSDLASEYSKRYIYQTQKKTFLDEMIYFGKQLYFKDKVIPFKSNEEKMGYTKEQLEFALANESYVWRHFIENEMLYSTDTGLPARFIAPAPFSKFYLELDAQSPGRLGQYIGWQIVKSYMNNNNVSLMNMLQEDAIEIFNKSKYKPQR</sequence>
<protein>
    <submittedName>
        <fullName evidence="1">Protein involved in gliding motility GldB</fullName>
    </submittedName>
</protein>
<dbReference type="InterPro" id="IPR019853">
    <property type="entry name" value="GldB-like"/>
</dbReference>
<name>A0A420DFU8_9FLAO</name>
<dbReference type="EMBL" id="RAQJ01000005">
    <property type="protein sequence ID" value="RKE91965.1"/>
    <property type="molecule type" value="Genomic_DNA"/>
</dbReference>
<proteinExistence type="predicted"/>
<dbReference type="RefSeq" id="WP_120202202.1">
    <property type="nucleotide sequence ID" value="NZ_RAQJ01000005.1"/>
</dbReference>
<dbReference type="Pfam" id="PF25594">
    <property type="entry name" value="GldB_lipo"/>
    <property type="match status" value="1"/>
</dbReference>
<dbReference type="AlphaFoldDB" id="A0A420DFU8"/>
<accession>A0A420DFU8</accession>
<comment type="caution">
    <text evidence="1">The sequence shown here is derived from an EMBL/GenBank/DDBJ whole genome shotgun (WGS) entry which is preliminary data.</text>
</comment>